<keyword evidence="6" id="KW-0106">Calcium</keyword>
<accession>A0A9W9KN19</accession>
<evidence type="ECO:0000256" key="1">
    <source>
        <dbReference type="ARBA" id="ARBA00006249"/>
    </source>
</evidence>
<gene>
    <name evidence="9" type="ORF">N7532_002091</name>
</gene>
<evidence type="ECO:0000313" key="10">
    <source>
        <dbReference type="Proteomes" id="UP001149074"/>
    </source>
</evidence>
<comment type="caution">
    <text evidence="9">The sequence shown here is derived from an EMBL/GenBank/DDBJ whole genome shotgun (WGS) entry which is preliminary data.</text>
</comment>
<proteinExistence type="inferred from homology"/>
<feature type="chain" id="PRO_5041021708" description="Carboxylic ester hydrolase" evidence="8">
    <location>
        <begin position="27"/>
        <end position="590"/>
    </location>
</feature>
<evidence type="ECO:0000256" key="2">
    <source>
        <dbReference type="ARBA" id="ARBA00022487"/>
    </source>
</evidence>
<evidence type="ECO:0000256" key="4">
    <source>
        <dbReference type="ARBA" id="ARBA00022729"/>
    </source>
</evidence>
<dbReference type="Proteomes" id="UP001149074">
    <property type="component" value="Unassembled WGS sequence"/>
</dbReference>
<sequence>MQLNPWCPRVMALAAIIYATTTTATSLEDACTVNYVQSKLPGSDLAQGITIDPSSVTTNTVYNASIGTDETFFPAATFSYCNVTFAYSHDGRGDQVLVKYWLPDPAKFENRYLSTGGGGYAINSGEQSLPGGIMYGAVAGATDGGFGSFTTQADAAMLLANGTIDYETLYMFGYKGIYELSKIGKQFTRNFFDMAETSKLYSYYQGCSEGGREGWSQIQRFGDEWDGAAIGAPAFRWSFQQTQHLYSNIVTQTLEYYPPPCEMEKIVNETISACDALDGLKDGVVSRSDLCQLHFDISSVIGKPYYCAASSSGGGYGSQRKRQMSSAATPVQNGTVSKEGVEVAKEVIRGLRDSKGRQVYLSYQVAASFADVTTQYNSATGEWELEVDGLGAEHIALLVDKNGTDLSTLDGVTYDTLKNWMISGMQEYGSTLQTNWPDLTPFHEAGGKVIHFHGEADNSIPAASSVRYWESVRSIMYPDLSYKEGAAALKDWYQLYLVPGAAHCGTNELMPNGPFPQTNLQVLINWVEKDVKPVTLNATVLQGEHVGENRQICGWPLRPKWKAGKMECEYDQESIDTWHYDLTGVPVPVY</sequence>
<dbReference type="OrthoDB" id="3039123at2759"/>
<dbReference type="GO" id="GO:0030600">
    <property type="term" value="F:feruloyl esterase activity"/>
    <property type="evidence" value="ECO:0007669"/>
    <property type="project" value="UniProtKB-ARBA"/>
</dbReference>
<evidence type="ECO:0000256" key="5">
    <source>
        <dbReference type="ARBA" id="ARBA00022801"/>
    </source>
</evidence>
<organism evidence="9 10">
    <name type="scientific">Penicillium argentinense</name>
    <dbReference type="NCBI Taxonomy" id="1131581"/>
    <lineage>
        <taxon>Eukaryota</taxon>
        <taxon>Fungi</taxon>
        <taxon>Dikarya</taxon>
        <taxon>Ascomycota</taxon>
        <taxon>Pezizomycotina</taxon>
        <taxon>Eurotiomycetes</taxon>
        <taxon>Eurotiomycetidae</taxon>
        <taxon>Eurotiales</taxon>
        <taxon>Aspergillaceae</taxon>
        <taxon>Penicillium</taxon>
    </lineage>
</organism>
<dbReference type="EC" id="3.1.1.-" evidence="8"/>
<keyword evidence="5 8" id="KW-0378">Hydrolase</keyword>
<evidence type="ECO:0000256" key="7">
    <source>
        <dbReference type="ARBA" id="ARBA00023157"/>
    </source>
</evidence>
<feature type="signal peptide" evidence="8">
    <location>
        <begin position="1"/>
        <end position="26"/>
    </location>
</feature>
<dbReference type="Pfam" id="PF07519">
    <property type="entry name" value="Tannase"/>
    <property type="match status" value="1"/>
</dbReference>
<evidence type="ECO:0000256" key="3">
    <source>
        <dbReference type="ARBA" id="ARBA00022723"/>
    </source>
</evidence>
<keyword evidence="3" id="KW-0479">Metal-binding</keyword>
<dbReference type="PANTHER" id="PTHR33938">
    <property type="entry name" value="FERULOYL ESTERASE B-RELATED"/>
    <property type="match status" value="1"/>
</dbReference>
<dbReference type="GeneID" id="81353564"/>
<keyword evidence="4 8" id="KW-0732">Signal</keyword>
<keyword evidence="2" id="KW-0719">Serine esterase</keyword>
<reference evidence="9" key="1">
    <citation type="submission" date="2022-11" db="EMBL/GenBank/DDBJ databases">
        <authorList>
            <person name="Petersen C."/>
        </authorList>
    </citation>
    <scope>NUCLEOTIDE SEQUENCE</scope>
    <source>
        <strain evidence="9">IBT 30761</strain>
    </source>
</reference>
<dbReference type="GO" id="GO:0017000">
    <property type="term" value="P:antibiotic biosynthetic process"/>
    <property type="evidence" value="ECO:0007669"/>
    <property type="project" value="UniProtKB-ARBA"/>
</dbReference>
<evidence type="ECO:0000313" key="9">
    <source>
        <dbReference type="EMBL" id="KAJ5111556.1"/>
    </source>
</evidence>
<dbReference type="InterPro" id="IPR011118">
    <property type="entry name" value="Tannase/feruloyl_esterase"/>
</dbReference>
<dbReference type="PANTHER" id="PTHR33938:SF16">
    <property type="entry name" value="CARBOXYLIC ESTER HYDROLASE"/>
    <property type="match status" value="1"/>
</dbReference>
<dbReference type="AlphaFoldDB" id="A0A9W9KN19"/>
<protein>
    <recommendedName>
        <fullName evidence="8">Carboxylic ester hydrolase</fullName>
        <ecNumber evidence="8">3.1.1.-</ecNumber>
    </recommendedName>
</protein>
<dbReference type="RefSeq" id="XP_056479626.1">
    <property type="nucleotide sequence ID" value="XM_056614585.1"/>
</dbReference>
<keyword evidence="7" id="KW-1015">Disulfide bond</keyword>
<dbReference type="InterPro" id="IPR029058">
    <property type="entry name" value="AB_hydrolase_fold"/>
</dbReference>
<comment type="similarity">
    <text evidence="1 8">Belongs to the tannase family.</text>
</comment>
<evidence type="ECO:0000256" key="8">
    <source>
        <dbReference type="RuleBase" id="RU361238"/>
    </source>
</evidence>
<evidence type="ECO:0000256" key="6">
    <source>
        <dbReference type="ARBA" id="ARBA00022837"/>
    </source>
</evidence>
<reference evidence="9" key="2">
    <citation type="journal article" date="2023" name="IMA Fungus">
        <title>Comparative genomic study of the Penicillium genus elucidates a diverse pangenome and 15 lateral gene transfer events.</title>
        <authorList>
            <person name="Petersen C."/>
            <person name="Sorensen T."/>
            <person name="Nielsen M.R."/>
            <person name="Sondergaard T.E."/>
            <person name="Sorensen J.L."/>
            <person name="Fitzpatrick D.A."/>
            <person name="Frisvad J.C."/>
            <person name="Nielsen K.L."/>
        </authorList>
    </citation>
    <scope>NUCLEOTIDE SEQUENCE</scope>
    <source>
        <strain evidence="9">IBT 30761</strain>
    </source>
</reference>
<dbReference type="GO" id="GO:0072330">
    <property type="term" value="P:monocarboxylic acid biosynthetic process"/>
    <property type="evidence" value="ECO:0007669"/>
    <property type="project" value="UniProtKB-ARBA"/>
</dbReference>
<name>A0A9W9KN19_9EURO</name>
<dbReference type="SUPFAM" id="SSF53474">
    <property type="entry name" value="alpha/beta-Hydrolases"/>
    <property type="match status" value="1"/>
</dbReference>
<dbReference type="GO" id="GO:0046872">
    <property type="term" value="F:metal ion binding"/>
    <property type="evidence" value="ECO:0007669"/>
    <property type="project" value="UniProtKB-KW"/>
</dbReference>
<keyword evidence="10" id="KW-1185">Reference proteome</keyword>
<dbReference type="EMBL" id="JAPQKI010000002">
    <property type="protein sequence ID" value="KAJ5111556.1"/>
    <property type="molecule type" value="Genomic_DNA"/>
</dbReference>